<dbReference type="PROSITE" id="PS00657">
    <property type="entry name" value="FORK_HEAD_1"/>
    <property type="match status" value="1"/>
</dbReference>
<dbReference type="Bgee" id="ENSNBRG00000020288">
    <property type="expression patterns" value="Expressed in mesonephros and 6 other cell types or tissues"/>
</dbReference>
<keyword evidence="5 6" id="KW-0539">Nucleus</keyword>
<dbReference type="FunFam" id="1.10.10.10:FF:000088">
    <property type="entry name" value="Forkhead box protein J3"/>
    <property type="match status" value="1"/>
</dbReference>
<evidence type="ECO:0000256" key="2">
    <source>
        <dbReference type="ARBA" id="ARBA00023015"/>
    </source>
</evidence>
<keyword evidence="4" id="KW-0804">Transcription</keyword>
<dbReference type="PRINTS" id="PR00053">
    <property type="entry name" value="FORKHEAD"/>
</dbReference>
<accession>A0A3Q4N4B3</accession>
<dbReference type="GO" id="GO:0005634">
    <property type="term" value="C:nucleus"/>
    <property type="evidence" value="ECO:0007669"/>
    <property type="project" value="UniProtKB-SubCell"/>
</dbReference>
<dbReference type="InterPro" id="IPR001766">
    <property type="entry name" value="Fork_head_dom"/>
</dbReference>
<dbReference type="SMART" id="SM00339">
    <property type="entry name" value="FH"/>
    <property type="match status" value="1"/>
</dbReference>
<dbReference type="AlphaFoldDB" id="A0A3Q4N4B3"/>
<organism evidence="9 10">
    <name type="scientific">Neolamprologus brichardi</name>
    <name type="common">Fairy cichlid</name>
    <name type="synonym">Lamprologus brichardi</name>
    <dbReference type="NCBI Taxonomy" id="32507"/>
    <lineage>
        <taxon>Eukaryota</taxon>
        <taxon>Metazoa</taxon>
        <taxon>Chordata</taxon>
        <taxon>Craniata</taxon>
        <taxon>Vertebrata</taxon>
        <taxon>Euteleostomi</taxon>
        <taxon>Actinopterygii</taxon>
        <taxon>Neopterygii</taxon>
        <taxon>Teleostei</taxon>
        <taxon>Neoteleostei</taxon>
        <taxon>Acanthomorphata</taxon>
        <taxon>Ovalentaria</taxon>
        <taxon>Cichlomorphae</taxon>
        <taxon>Cichliformes</taxon>
        <taxon>Cichlidae</taxon>
        <taxon>African cichlids</taxon>
        <taxon>Pseudocrenilabrinae</taxon>
        <taxon>Lamprologini</taxon>
        <taxon>Neolamprologus</taxon>
    </lineage>
</organism>
<evidence type="ECO:0000256" key="6">
    <source>
        <dbReference type="PROSITE-ProRule" id="PRU00089"/>
    </source>
</evidence>
<evidence type="ECO:0000256" key="1">
    <source>
        <dbReference type="ARBA" id="ARBA00004123"/>
    </source>
</evidence>
<feature type="region of interest" description="Disordered" evidence="7">
    <location>
        <begin position="127"/>
        <end position="166"/>
    </location>
</feature>
<evidence type="ECO:0000313" key="10">
    <source>
        <dbReference type="Proteomes" id="UP000261580"/>
    </source>
</evidence>
<dbReference type="GeneTree" id="ENSGT00940000165157"/>
<feature type="region of interest" description="Disordered" evidence="7">
    <location>
        <begin position="299"/>
        <end position="455"/>
    </location>
</feature>
<evidence type="ECO:0000256" key="3">
    <source>
        <dbReference type="ARBA" id="ARBA00023125"/>
    </source>
</evidence>
<dbReference type="SUPFAM" id="SSF46785">
    <property type="entry name" value="Winged helix' DNA-binding domain"/>
    <property type="match status" value="1"/>
</dbReference>
<dbReference type="PROSITE" id="PS50039">
    <property type="entry name" value="FORK_HEAD_3"/>
    <property type="match status" value="1"/>
</dbReference>
<evidence type="ECO:0000256" key="7">
    <source>
        <dbReference type="SAM" id="MobiDB-lite"/>
    </source>
</evidence>
<evidence type="ECO:0000313" key="9">
    <source>
        <dbReference type="Ensembl" id="ENSNBRP00000026614.1"/>
    </source>
</evidence>
<sequence length="631" mass="70380">MTSELESSLTSMDWLPQLTMQAAIRKADAQNAHGPGMGKKSALLDPNTTLDQEEVQQHKDGKPPYSYASLITFAINSSPKKKMTLSEIYQWICDNFPYYREAGSGWKNSIRHNLSLNKCFLKVPRSKDDPGKGSYWAIDTNPKEDALPTRPKKRPRSGERASTPYSLESESLGMECMISGSASPTLAINTVTNKVALYNTDQEGSDSPRSSLNNSLSDQSLASVNLNSVGSVHSYTPVTSHPEPVSQSMSLQQPPQSQYNMPDRDKQLLFSEFEDLSASFRSLYKSVFEQSFSQQLMGIPADSSQQTHTSCSYQHSPSGTISSQNSLSNNQSNNHPNSHSTNSGQVPLSHPAQAHPGHGSPHAQHLSQHGGPHNQHSQHAQHSQHSQHPQHQQHSQHPQHAAHSQHGQHPSQHQSHSQHPQQHTPHPSQHTQHSQHPSQHGQQHQSLSHQPHPTQQQMACNTLLSDWYPNLDALKESCRIASSYNWADVDLSPFQLRESMRQAELNNWSLEPTQIADLCSSINQFFARTGVIQPQGTVQPPVCHGSMHTNKPSQHLNTFFSAGNLYMDSRQSMSMMVPPAYPHMPPMSSAGPTMTHHAQMNQQHMIPARNFQMHRMQADDIQDDFDWDSIV</sequence>
<proteinExistence type="predicted"/>
<dbReference type="InterPro" id="IPR036388">
    <property type="entry name" value="WH-like_DNA-bd_sf"/>
</dbReference>
<dbReference type="GO" id="GO:0000981">
    <property type="term" value="F:DNA-binding transcription factor activity, RNA polymerase II-specific"/>
    <property type="evidence" value="ECO:0007669"/>
    <property type="project" value="TreeGrafter"/>
</dbReference>
<dbReference type="Pfam" id="PF00250">
    <property type="entry name" value="Forkhead"/>
    <property type="match status" value="1"/>
</dbReference>
<feature type="compositionally biased region" description="Low complexity" evidence="7">
    <location>
        <begin position="244"/>
        <end position="258"/>
    </location>
</feature>
<evidence type="ECO:0000259" key="8">
    <source>
        <dbReference type="PROSITE" id="PS50039"/>
    </source>
</evidence>
<dbReference type="InterPro" id="IPR045912">
    <property type="entry name" value="FOXJ2/3-like"/>
</dbReference>
<name>A0A3Q4N4B3_NEOBR</name>
<dbReference type="Ensembl" id="ENSNBRT00000027315.1">
    <property type="protein sequence ID" value="ENSNBRP00000026614.1"/>
    <property type="gene ID" value="ENSNBRG00000020288.1"/>
</dbReference>
<dbReference type="InterPro" id="IPR030456">
    <property type="entry name" value="TF_fork_head_CS_2"/>
</dbReference>
<dbReference type="PANTHER" id="PTHR46078">
    <property type="entry name" value="FORKHEAD BOX PROTEIN J2 FAMILY MEMBER"/>
    <property type="match status" value="1"/>
</dbReference>
<feature type="compositionally biased region" description="Low complexity" evidence="7">
    <location>
        <begin position="375"/>
        <end position="455"/>
    </location>
</feature>
<keyword evidence="3 6" id="KW-0238">DNA-binding</keyword>
<feature type="compositionally biased region" description="Polar residues" evidence="7">
    <location>
        <begin position="299"/>
        <end position="321"/>
    </location>
</feature>
<dbReference type="GO" id="GO:0000978">
    <property type="term" value="F:RNA polymerase II cis-regulatory region sequence-specific DNA binding"/>
    <property type="evidence" value="ECO:0007669"/>
    <property type="project" value="TreeGrafter"/>
</dbReference>
<dbReference type="PROSITE" id="PS00658">
    <property type="entry name" value="FORK_HEAD_2"/>
    <property type="match status" value="1"/>
</dbReference>
<reference evidence="9" key="2">
    <citation type="submission" date="2025-09" db="UniProtKB">
        <authorList>
            <consortium name="Ensembl"/>
        </authorList>
    </citation>
    <scope>IDENTIFICATION</scope>
</reference>
<keyword evidence="10" id="KW-1185">Reference proteome</keyword>
<evidence type="ECO:0000256" key="4">
    <source>
        <dbReference type="ARBA" id="ARBA00023163"/>
    </source>
</evidence>
<evidence type="ECO:0000256" key="5">
    <source>
        <dbReference type="ARBA" id="ARBA00023242"/>
    </source>
</evidence>
<reference evidence="9" key="1">
    <citation type="submission" date="2025-08" db="UniProtKB">
        <authorList>
            <consortium name="Ensembl"/>
        </authorList>
    </citation>
    <scope>IDENTIFICATION</scope>
</reference>
<feature type="DNA-binding region" description="Fork-head" evidence="6">
    <location>
        <begin position="62"/>
        <end position="157"/>
    </location>
</feature>
<dbReference type="CDD" id="cd20052">
    <property type="entry name" value="FH_FOXJ3"/>
    <property type="match status" value="1"/>
</dbReference>
<comment type="subcellular location">
    <subcellularLocation>
        <location evidence="1 6">Nucleus</location>
    </subcellularLocation>
</comment>
<dbReference type="InterPro" id="IPR018122">
    <property type="entry name" value="TF_fork_head_CS_1"/>
</dbReference>
<keyword evidence="2" id="KW-0805">Transcription regulation</keyword>
<dbReference type="Gene3D" id="1.10.10.10">
    <property type="entry name" value="Winged helix-like DNA-binding domain superfamily/Winged helix DNA-binding domain"/>
    <property type="match status" value="1"/>
</dbReference>
<protein>
    <submittedName>
        <fullName evidence="9">Forkhead box J3</fullName>
    </submittedName>
</protein>
<dbReference type="Proteomes" id="UP000261580">
    <property type="component" value="Unassembled WGS sequence"/>
</dbReference>
<feature type="domain" description="Fork-head" evidence="8">
    <location>
        <begin position="62"/>
        <end position="157"/>
    </location>
</feature>
<dbReference type="PANTHER" id="PTHR46078:SF5">
    <property type="entry name" value="FORKHEAD BOX J3"/>
    <property type="match status" value="1"/>
</dbReference>
<feature type="compositionally biased region" description="Low complexity" evidence="7">
    <location>
        <begin position="322"/>
        <end position="343"/>
    </location>
</feature>
<dbReference type="STRING" id="32507.ENSNBRP00000026614"/>
<dbReference type="InterPro" id="IPR036390">
    <property type="entry name" value="WH_DNA-bd_sf"/>
</dbReference>
<feature type="region of interest" description="Disordered" evidence="7">
    <location>
        <begin position="233"/>
        <end position="262"/>
    </location>
</feature>